<dbReference type="PANTHER" id="PTHR39966:SF1">
    <property type="entry name" value="HEMERYTHRIN-LIKE DOMAIN-CONTAINING PROTEIN"/>
    <property type="match status" value="1"/>
</dbReference>
<evidence type="ECO:0000313" key="2">
    <source>
        <dbReference type="EMBL" id="QLY29332.1"/>
    </source>
</evidence>
<keyword evidence="3" id="KW-1185">Reference proteome</keyword>
<evidence type="ECO:0000259" key="1">
    <source>
        <dbReference type="Pfam" id="PF01814"/>
    </source>
</evidence>
<dbReference type="PANTHER" id="PTHR39966">
    <property type="entry name" value="BLL2471 PROTEIN-RELATED"/>
    <property type="match status" value="1"/>
</dbReference>
<dbReference type="SUPFAM" id="SSF55961">
    <property type="entry name" value="Bet v1-like"/>
    <property type="match status" value="1"/>
</dbReference>
<dbReference type="InterPro" id="IPR019587">
    <property type="entry name" value="Polyketide_cyclase/dehydratase"/>
</dbReference>
<evidence type="ECO:0000313" key="3">
    <source>
        <dbReference type="Proteomes" id="UP000515512"/>
    </source>
</evidence>
<dbReference type="Pfam" id="PF01814">
    <property type="entry name" value="Hemerythrin"/>
    <property type="match status" value="1"/>
</dbReference>
<dbReference type="CDD" id="cd07812">
    <property type="entry name" value="SRPBCC"/>
    <property type="match status" value="1"/>
</dbReference>
<organism evidence="2 3">
    <name type="scientific">Nocardia huaxiensis</name>
    <dbReference type="NCBI Taxonomy" id="2755382"/>
    <lineage>
        <taxon>Bacteria</taxon>
        <taxon>Bacillati</taxon>
        <taxon>Actinomycetota</taxon>
        <taxon>Actinomycetes</taxon>
        <taxon>Mycobacteriales</taxon>
        <taxon>Nocardiaceae</taxon>
        <taxon>Nocardia</taxon>
    </lineage>
</organism>
<sequence length="380" mass="43094">MTARTETSQPADTRVMGIVHTALRRDLARARAALTEWPYPFDDQRRALADHLVWMMRFLEHHHESEDQHLYPMVRARNAQARALLDRMNADHESITPAMAAVEGTAAAYRESADARDRVIEALDALSGLLLPHLEREEQQMMPIVSATITDAEWRHWDDEYNVKPLGPLDLSDQGLFILDGLKGAEREAITELVPAVPRWIILNLMIHRYRRQAFARWRTPEFSPLKTPLRGRTEVATSASPHQVWKVLADVTRVGEWSHECRSARWLDGSTVAAVGARFKGCSASGLLRWSRACTMTVAEEPRELAWITHGGVCGDTTEWRFTLEPAATGTRIVQTYRILSLPVWFDRLVWFANPAHHDRAEALRADLTRLAHLAGESP</sequence>
<accession>A0A7D6V786</accession>
<feature type="domain" description="Hemerythrin-like" evidence="1">
    <location>
        <begin position="20"/>
        <end position="144"/>
    </location>
</feature>
<protein>
    <submittedName>
        <fullName evidence="2">Hemerythrin domain-containing protein</fullName>
    </submittedName>
</protein>
<reference evidence="2 3" key="1">
    <citation type="submission" date="2020-07" db="EMBL/GenBank/DDBJ databases">
        <authorList>
            <person name="Zhuang K."/>
            <person name="Ran Y."/>
        </authorList>
    </citation>
    <scope>NUCLEOTIDE SEQUENCE [LARGE SCALE GENOMIC DNA]</scope>
    <source>
        <strain evidence="2 3">WCH-YHL-001</strain>
    </source>
</reference>
<dbReference type="GO" id="GO:0005886">
    <property type="term" value="C:plasma membrane"/>
    <property type="evidence" value="ECO:0007669"/>
    <property type="project" value="TreeGrafter"/>
</dbReference>
<dbReference type="Gene3D" id="1.20.120.520">
    <property type="entry name" value="nmb1532 protein domain like"/>
    <property type="match status" value="1"/>
</dbReference>
<dbReference type="InterPro" id="IPR023393">
    <property type="entry name" value="START-like_dom_sf"/>
</dbReference>
<dbReference type="EMBL" id="CP059399">
    <property type="protein sequence ID" value="QLY29332.1"/>
    <property type="molecule type" value="Genomic_DNA"/>
</dbReference>
<dbReference type="Proteomes" id="UP000515512">
    <property type="component" value="Chromosome"/>
</dbReference>
<proteinExistence type="predicted"/>
<dbReference type="RefSeq" id="WP_181580536.1">
    <property type="nucleotide sequence ID" value="NZ_CP059399.1"/>
</dbReference>
<dbReference type="AlphaFoldDB" id="A0A7D6V786"/>
<dbReference type="InterPro" id="IPR012312">
    <property type="entry name" value="Hemerythrin-like"/>
</dbReference>
<name>A0A7D6V786_9NOCA</name>
<dbReference type="Pfam" id="PF10604">
    <property type="entry name" value="Polyketide_cyc2"/>
    <property type="match status" value="1"/>
</dbReference>
<dbReference type="Gene3D" id="3.30.530.20">
    <property type="match status" value="1"/>
</dbReference>
<dbReference type="CDD" id="cd12108">
    <property type="entry name" value="Hr-like"/>
    <property type="match status" value="1"/>
</dbReference>
<gene>
    <name evidence="2" type="ORF">H0264_29255</name>
</gene>
<dbReference type="KEGG" id="nhu:H0264_29255"/>